<comment type="caution">
    <text evidence="1">The sequence shown here is derived from an EMBL/GenBank/DDBJ whole genome shotgun (WGS) entry which is preliminary data.</text>
</comment>
<dbReference type="EMBL" id="LJHD01000103">
    <property type="protein sequence ID" value="ONI44573.1"/>
    <property type="molecule type" value="Genomic_DNA"/>
</dbReference>
<name>A0ACC8XI36_9FIRM</name>
<protein>
    <submittedName>
        <fullName evidence="1">Signal peptidase I</fullName>
    </submittedName>
</protein>
<sequence>MQKNVKWIKKTFIIFLLYFFCIFFAIQLFVIKGNSMQPTLQNQDLVIIDKIHYHIFNPKVGDIVGVKTEYNGEIVKRIVAVSGDTVIYKDGKIFINDKAIDNLNNQYIRDRGDIKYPFIVPENVYFILGDNINESMDSRYQRIGCIKKKDIIGKILYYK</sequence>
<evidence type="ECO:0000313" key="1">
    <source>
        <dbReference type="EMBL" id="ONI44573.1"/>
    </source>
</evidence>
<reference evidence="1" key="1">
    <citation type="submission" date="2016-08" db="EMBL/GenBank/DDBJ databases">
        <authorList>
            <person name="Ngugi D.K."/>
            <person name="Miyake S."/>
            <person name="Stingl U."/>
        </authorList>
    </citation>
    <scope>NUCLEOTIDE SEQUENCE</scope>
    <source>
        <strain evidence="1">SCG-D08WGA-EpuloA1</strain>
    </source>
</reference>
<accession>A0ACC8XI36</accession>
<organism evidence="1 2">
    <name type="scientific">Candidatus Epulonipiscium fishelsonii</name>
    <dbReference type="NCBI Taxonomy" id="77094"/>
    <lineage>
        <taxon>Bacteria</taxon>
        <taxon>Bacillati</taxon>
        <taxon>Bacillota</taxon>
        <taxon>Clostridia</taxon>
        <taxon>Lachnospirales</taxon>
        <taxon>Lachnospiraceae</taxon>
        <taxon>Candidatus Epulonipiscium</taxon>
    </lineage>
</organism>
<evidence type="ECO:0000313" key="2">
    <source>
        <dbReference type="Proteomes" id="UP000188637"/>
    </source>
</evidence>
<keyword evidence="2" id="KW-1185">Reference proteome</keyword>
<dbReference type="Proteomes" id="UP000188637">
    <property type="component" value="Unassembled WGS sequence"/>
</dbReference>
<proteinExistence type="predicted"/>
<gene>
    <name evidence="1" type="ORF">AN640_05360</name>
</gene>